<dbReference type="SMART" id="SM00091">
    <property type="entry name" value="PAS"/>
    <property type="match status" value="3"/>
</dbReference>
<dbReference type="PROSITE" id="PS50109">
    <property type="entry name" value="HIS_KIN"/>
    <property type="match status" value="1"/>
</dbReference>
<dbReference type="InterPro" id="IPR029016">
    <property type="entry name" value="GAF-like_dom_sf"/>
</dbReference>
<dbReference type="InterPro" id="IPR036097">
    <property type="entry name" value="HisK_dim/P_sf"/>
</dbReference>
<evidence type="ECO:0000259" key="7">
    <source>
        <dbReference type="PROSITE" id="PS50109"/>
    </source>
</evidence>
<evidence type="ECO:0000259" key="8">
    <source>
        <dbReference type="PROSITE" id="PS50110"/>
    </source>
</evidence>
<evidence type="ECO:0000256" key="5">
    <source>
        <dbReference type="ARBA" id="ARBA00022777"/>
    </source>
</evidence>
<evidence type="ECO:0000259" key="10">
    <source>
        <dbReference type="PROSITE" id="PS50113"/>
    </source>
</evidence>
<dbReference type="SMART" id="SM00086">
    <property type="entry name" value="PAC"/>
    <property type="match status" value="3"/>
</dbReference>
<dbReference type="InterPro" id="IPR004358">
    <property type="entry name" value="Sig_transdc_His_kin-like_C"/>
</dbReference>
<evidence type="ECO:0000256" key="3">
    <source>
        <dbReference type="ARBA" id="ARBA00022553"/>
    </source>
</evidence>
<feature type="domain" description="PAS" evidence="9">
    <location>
        <begin position="295"/>
        <end position="365"/>
    </location>
</feature>
<sequence>MDRETRRLAALKSYQVLDTPADPALDRLTALAGNLFGVPIALVSLVDEQRQWFKARVGLDAESTGRDLAFCAHAIEMGPNAVMVVEDATRDPRFADNPLVTGRPDIRFYAGATLTTKDGDNLGTLCVIDDKPRPRPSEAELERLKLLAGVVVDEFELTKAHRQAREKQRLLEIAESMAKVGHWRYDLDTREISWSDAIFEIYGLSRETFDPQIDDAIAYYHPEDRQQVRDCLQKGADTHSGFEFQLRLYRPDGALRHVASKAVCELGEGGRPVALIGLLQDVTDQVSALKAAENSAARYRLLTDNANDLVTKMDREGRFTYVSPAVKAVTGYLAQEVVGRRAIEFIHPDDHARVQAAFADLPTGPSAWRIEYRILCKDGSMRWMEARPTLARDPQTGEMSAVTDVIRDITAHKAAEIALADSEARYRLLADNASDMIAEFTPGGEILFISPGCRKILGFTPEEMVGRKVYDILHPDDREVMSGYYAVRVPQGPGVASEPFHVRGRHKDGRWVWLEGQPTLFFDADGRLTGIQDTVRDITSRKALEADLQQARAEAEAAAGVKAEFVSNMSHELRTPLTAVLGFSRMIAAQPELSPATRAYVGKTVAAGEALLATVNDILDFSKLEAGQVEIERAPCDARTLLGDALALFSLQAGAKGVALVADGLDALPPSLMLAPDRVRQVLLNLLGNAVKFTDAGAVELAAVHADGRLTVSVSDTGPGMPAERLGELFKRFSQIDGSSTRRHGGTGLGLAICKGLIEAMGGEIGVDSQLGQGARFWFSLPAEVAETAEAVTDVGQVLDLPAGCRVLVVDDNMVNRELVGAVLGGFDVDLSEAADG</sequence>
<dbReference type="InterPro" id="IPR035965">
    <property type="entry name" value="PAS-like_dom_sf"/>
</dbReference>
<keyword evidence="12" id="KW-1185">Reference proteome</keyword>
<dbReference type="InterPro" id="IPR036890">
    <property type="entry name" value="HATPase_C_sf"/>
</dbReference>
<dbReference type="Gene3D" id="3.30.450.40">
    <property type="match status" value="1"/>
</dbReference>
<dbReference type="Gene3D" id="3.30.450.20">
    <property type="entry name" value="PAS domain"/>
    <property type="match status" value="3"/>
</dbReference>
<dbReference type="InterPro" id="IPR013655">
    <property type="entry name" value="PAS_fold_3"/>
</dbReference>
<evidence type="ECO:0000313" key="12">
    <source>
        <dbReference type="Proteomes" id="UP000639859"/>
    </source>
</evidence>
<dbReference type="PROSITE" id="PS50113">
    <property type="entry name" value="PAC"/>
    <property type="match status" value="3"/>
</dbReference>
<feature type="domain" description="PAC" evidence="10">
    <location>
        <begin position="368"/>
        <end position="421"/>
    </location>
</feature>
<dbReference type="Pfam" id="PF08447">
    <property type="entry name" value="PAS_3"/>
    <property type="match status" value="3"/>
</dbReference>
<dbReference type="SMART" id="SM00388">
    <property type="entry name" value="HisKA"/>
    <property type="match status" value="1"/>
</dbReference>
<dbReference type="Pfam" id="PF00512">
    <property type="entry name" value="HisKA"/>
    <property type="match status" value="1"/>
</dbReference>
<comment type="caution">
    <text evidence="6">Lacks conserved residue(s) required for the propagation of feature annotation.</text>
</comment>
<feature type="domain" description="Response regulatory" evidence="8">
    <location>
        <begin position="806"/>
        <end position="837"/>
    </location>
</feature>
<dbReference type="PANTHER" id="PTHR43047">
    <property type="entry name" value="TWO-COMPONENT HISTIDINE PROTEIN KINASE"/>
    <property type="match status" value="1"/>
</dbReference>
<feature type="domain" description="PAS" evidence="9">
    <location>
        <begin position="422"/>
        <end position="481"/>
    </location>
</feature>
<keyword evidence="5" id="KW-0418">Kinase</keyword>
<protein>
    <recommendedName>
        <fullName evidence="2">histidine kinase</fullName>
        <ecNumber evidence="2">2.7.13.3</ecNumber>
    </recommendedName>
</protein>
<dbReference type="CDD" id="cd00130">
    <property type="entry name" value="PAS"/>
    <property type="match status" value="3"/>
</dbReference>
<dbReference type="PRINTS" id="PR00344">
    <property type="entry name" value="BCTRLSENSOR"/>
</dbReference>
<dbReference type="InterPro" id="IPR003661">
    <property type="entry name" value="HisK_dim/P_dom"/>
</dbReference>
<dbReference type="EC" id="2.7.13.3" evidence="2"/>
<evidence type="ECO:0000259" key="9">
    <source>
        <dbReference type="PROSITE" id="PS50112"/>
    </source>
</evidence>
<gene>
    <name evidence="11" type="ORF">I4Q42_02810</name>
</gene>
<accession>A0ABS0STP0</accession>
<keyword evidence="3" id="KW-0597">Phosphoprotein</keyword>
<dbReference type="SUPFAM" id="SSF55874">
    <property type="entry name" value="ATPase domain of HSP90 chaperone/DNA topoisomerase II/histidine kinase"/>
    <property type="match status" value="1"/>
</dbReference>
<feature type="domain" description="Histidine kinase" evidence="7">
    <location>
        <begin position="568"/>
        <end position="785"/>
    </location>
</feature>
<dbReference type="SMART" id="SM00065">
    <property type="entry name" value="GAF"/>
    <property type="match status" value="1"/>
</dbReference>
<evidence type="ECO:0000313" key="11">
    <source>
        <dbReference type="EMBL" id="MBI1682591.1"/>
    </source>
</evidence>
<dbReference type="InterPro" id="IPR003594">
    <property type="entry name" value="HATPase_dom"/>
</dbReference>
<dbReference type="InterPro" id="IPR000700">
    <property type="entry name" value="PAS-assoc_C"/>
</dbReference>
<dbReference type="Gene3D" id="2.10.70.100">
    <property type="match status" value="1"/>
</dbReference>
<dbReference type="CDD" id="cd00082">
    <property type="entry name" value="HisKA"/>
    <property type="match status" value="1"/>
</dbReference>
<evidence type="ECO:0000256" key="2">
    <source>
        <dbReference type="ARBA" id="ARBA00012438"/>
    </source>
</evidence>
<dbReference type="Pfam" id="PF02518">
    <property type="entry name" value="HATPase_c"/>
    <property type="match status" value="1"/>
</dbReference>
<dbReference type="SUPFAM" id="SSF55785">
    <property type="entry name" value="PYP-like sensor domain (PAS domain)"/>
    <property type="match status" value="3"/>
</dbReference>
<dbReference type="PROSITE" id="PS50110">
    <property type="entry name" value="RESPONSE_REGULATORY"/>
    <property type="match status" value="1"/>
</dbReference>
<evidence type="ECO:0000256" key="4">
    <source>
        <dbReference type="ARBA" id="ARBA00022679"/>
    </source>
</evidence>
<comment type="caution">
    <text evidence="11">The sequence shown here is derived from an EMBL/GenBank/DDBJ whole genome shotgun (WGS) entry which is preliminary data.</text>
</comment>
<dbReference type="SUPFAM" id="SSF55781">
    <property type="entry name" value="GAF domain-like"/>
    <property type="match status" value="1"/>
</dbReference>
<feature type="domain" description="PAC" evidence="10">
    <location>
        <begin position="498"/>
        <end position="550"/>
    </location>
</feature>
<dbReference type="InterPro" id="IPR001789">
    <property type="entry name" value="Sig_transdc_resp-reg_receiver"/>
</dbReference>
<dbReference type="Gene3D" id="3.30.565.10">
    <property type="entry name" value="Histidine kinase-like ATPase, C-terminal domain"/>
    <property type="match status" value="1"/>
</dbReference>
<dbReference type="CDD" id="cd16922">
    <property type="entry name" value="HATPase_EvgS-ArcB-TorS-like"/>
    <property type="match status" value="1"/>
</dbReference>
<dbReference type="InterPro" id="IPR005467">
    <property type="entry name" value="His_kinase_dom"/>
</dbReference>
<dbReference type="Pfam" id="PF01590">
    <property type="entry name" value="GAF"/>
    <property type="match status" value="1"/>
</dbReference>
<dbReference type="PROSITE" id="PS50112">
    <property type="entry name" value="PAS"/>
    <property type="match status" value="3"/>
</dbReference>
<organism evidence="11 12">
    <name type="scientific">Caulobacter hibisci</name>
    <dbReference type="NCBI Taxonomy" id="2035993"/>
    <lineage>
        <taxon>Bacteria</taxon>
        <taxon>Pseudomonadati</taxon>
        <taxon>Pseudomonadota</taxon>
        <taxon>Alphaproteobacteria</taxon>
        <taxon>Caulobacterales</taxon>
        <taxon>Caulobacteraceae</taxon>
        <taxon>Caulobacter</taxon>
    </lineage>
</organism>
<proteinExistence type="predicted"/>
<dbReference type="Gene3D" id="1.10.287.130">
    <property type="match status" value="1"/>
</dbReference>
<reference evidence="11 12" key="1">
    <citation type="submission" date="2020-11" db="EMBL/GenBank/DDBJ databases">
        <title>genome sequence of strain KACC 18849.</title>
        <authorList>
            <person name="Gao J."/>
            <person name="Zhang X."/>
        </authorList>
    </citation>
    <scope>NUCLEOTIDE SEQUENCE [LARGE SCALE GENOMIC DNA]</scope>
    <source>
        <strain evidence="11 12">KACC 18849</strain>
    </source>
</reference>
<name>A0ABS0STP0_9CAUL</name>
<feature type="domain" description="PAC" evidence="10">
    <location>
        <begin position="242"/>
        <end position="294"/>
    </location>
</feature>
<dbReference type="SUPFAM" id="SSF47384">
    <property type="entry name" value="Homodimeric domain of signal transducing histidine kinase"/>
    <property type="match status" value="1"/>
</dbReference>
<dbReference type="SMART" id="SM00387">
    <property type="entry name" value="HATPase_c"/>
    <property type="match status" value="1"/>
</dbReference>
<evidence type="ECO:0000256" key="6">
    <source>
        <dbReference type="PROSITE-ProRule" id="PRU00169"/>
    </source>
</evidence>
<comment type="catalytic activity">
    <reaction evidence="1">
        <text>ATP + protein L-histidine = ADP + protein N-phospho-L-histidine.</text>
        <dbReference type="EC" id="2.7.13.3"/>
    </reaction>
</comment>
<evidence type="ECO:0000256" key="1">
    <source>
        <dbReference type="ARBA" id="ARBA00000085"/>
    </source>
</evidence>
<feature type="domain" description="PAS" evidence="9">
    <location>
        <begin position="166"/>
        <end position="239"/>
    </location>
</feature>
<dbReference type="Proteomes" id="UP000639859">
    <property type="component" value="Unassembled WGS sequence"/>
</dbReference>
<dbReference type="RefSeq" id="WP_198574531.1">
    <property type="nucleotide sequence ID" value="NZ_JADWOX010000001.1"/>
</dbReference>
<dbReference type="InterPro" id="IPR003018">
    <property type="entry name" value="GAF"/>
</dbReference>
<dbReference type="NCBIfam" id="TIGR00229">
    <property type="entry name" value="sensory_box"/>
    <property type="match status" value="2"/>
</dbReference>
<dbReference type="InterPro" id="IPR001610">
    <property type="entry name" value="PAC"/>
</dbReference>
<dbReference type="EMBL" id="JADWOX010000001">
    <property type="protein sequence ID" value="MBI1682591.1"/>
    <property type="molecule type" value="Genomic_DNA"/>
</dbReference>
<dbReference type="InterPro" id="IPR000014">
    <property type="entry name" value="PAS"/>
</dbReference>
<keyword evidence="4" id="KW-0808">Transferase</keyword>